<dbReference type="PRINTS" id="PR00463">
    <property type="entry name" value="EP450I"/>
</dbReference>
<feature type="binding site" description="axial binding residue" evidence="8">
    <location>
        <position position="451"/>
    </location>
    <ligand>
        <name>heme</name>
        <dbReference type="ChEBI" id="CHEBI:30413"/>
    </ligand>
    <ligandPart>
        <name>Fe</name>
        <dbReference type="ChEBI" id="CHEBI:18248"/>
    </ligandPart>
</feature>
<keyword evidence="6 8" id="KW-0408">Iron</keyword>
<evidence type="ECO:0000313" key="11">
    <source>
        <dbReference type="EMBL" id="GAV71625.1"/>
    </source>
</evidence>
<evidence type="ECO:0000256" key="2">
    <source>
        <dbReference type="ARBA" id="ARBA00010617"/>
    </source>
</evidence>
<evidence type="ECO:0000256" key="7">
    <source>
        <dbReference type="ARBA" id="ARBA00023033"/>
    </source>
</evidence>
<dbReference type="GO" id="GO:0005506">
    <property type="term" value="F:iron ion binding"/>
    <property type="evidence" value="ECO:0007669"/>
    <property type="project" value="InterPro"/>
</dbReference>
<dbReference type="PROSITE" id="PS00086">
    <property type="entry name" value="CYTOCHROME_P450"/>
    <property type="match status" value="1"/>
</dbReference>
<evidence type="ECO:0000256" key="8">
    <source>
        <dbReference type="PIRSR" id="PIRSR602401-1"/>
    </source>
</evidence>
<evidence type="ECO:0000256" key="1">
    <source>
        <dbReference type="ARBA" id="ARBA00001971"/>
    </source>
</evidence>
<dbReference type="Proteomes" id="UP000187406">
    <property type="component" value="Unassembled WGS sequence"/>
</dbReference>
<dbReference type="Pfam" id="PF00067">
    <property type="entry name" value="p450"/>
    <property type="match status" value="1"/>
</dbReference>
<dbReference type="PANTHER" id="PTHR24296">
    <property type="entry name" value="CYTOCHROME P450"/>
    <property type="match status" value="1"/>
</dbReference>
<comment type="similarity">
    <text evidence="2 9">Belongs to the cytochrome P450 family.</text>
</comment>
<dbReference type="InterPro" id="IPR017972">
    <property type="entry name" value="Cyt_P450_CS"/>
</dbReference>
<keyword evidence="10" id="KW-0472">Membrane</keyword>
<feature type="transmembrane region" description="Helical" evidence="10">
    <location>
        <begin position="6"/>
        <end position="23"/>
    </location>
</feature>
<keyword evidence="7 9" id="KW-0503">Monooxygenase</keyword>
<name>A0A1Q3BUH1_CEPFO</name>
<dbReference type="GO" id="GO:0006629">
    <property type="term" value="P:lipid metabolic process"/>
    <property type="evidence" value="ECO:0007669"/>
    <property type="project" value="UniProtKB-ARBA"/>
</dbReference>
<gene>
    <name evidence="11" type="ORF">CFOL_v3_15115</name>
</gene>
<evidence type="ECO:0000313" key="12">
    <source>
        <dbReference type="Proteomes" id="UP000187406"/>
    </source>
</evidence>
<dbReference type="InterPro" id="IPR001128">
    <property type="entry name" value="Cyt_P450"/>
</dbReference>
<dbReference type="Gene3D" id="1.10.630.10">
    <property type="entry name" value="Cytochrome P450"/>
    <property type="match status" value="1"/>
</dbReference>
<evidence type="ECO:0000256" key="3">
    <source>
        <dbReference type="ARBA" id="ARBA00022617"/>
    </source>
</evidence>
<keyword evidence="4 8" id="KW-0479">Metal-binding</keyword>
<dbReference type="InParanoid" id="A0A1Q3BUH1"/>
<dbReference type="InterPro" id="IPR036396">
    <property type="entry name" value="Cyt_P450_sf"/>
</dbReference>
<dbReference type="PRINTS" id="PR00385">
    <property type="entry name" value="P450"/>
</dbReference>
<keyword evidence="5 9" id="KW-0560">Oxidoreductase</keyword>
<keyword evidence="3 8" id="KW-0349">Heme</keyword>
<dbReference type="GO" id="GO:0016705">
    <property type="term" value="F:oxidoreductase activity, acting on paired donors, with incorporation or reduction of molecular oxygen"/>
    <property type="evidence" value="ECO:0007669"/>
    <property type="project" value="InterPro"/>
</dbReference>
<evidence type="ECO:0000256" key="4">
    <source>
        <dbReference type="ARBA" id="ARBA00022723"/>
    </source>
</evidence>
<keyword evidence="10" id="KW-0812">Transmembrane</keyword>
<dbReference type="EMBL" id="BDDD01000930">
    <property type="protein sequence ID" value="GAV71625.1"/>
    <property type="molecule type" value="Genomic_DNA"/>
</dbReference>
<dbReference type="GO" id="GO:0020037">
    <property type="term" value="F:heme binding"/>
    <property type="evidence" value="ECO:0007669"/>
    <property type="project" value="InterPro"/>
</dbReference>
<dbReference type="FunCoup" id="A0A1Q3BUH1">
    <property type="interactions" value="150"/>
</dbReference>
<reference evidence="12" key="1">
    <citation type="submission" date="2016-04" db="EMBL/GenBank/DDBJ databases">
        <title>Cephalotus genome sequencing.</title>
        <authorList>
            <person name="Fukushima K."/>
            <person name="Hasebe M."/>
            <person name="Fang X."/>
        </authorList>
    </citation>
    <scope>NUCLEOTIDE SEQUENCE [LARGE SCALE GENOMIC DNA]</scope>
    <source>
        <strain evidence="12">cv. St1</strain>
    </source>
</reference>
<evidence type="ECO:0000256" key="5">
    <source>
        <dbReference type="ARBA" id="ARBA00023002"/>
    </source>
</evidence>
<dbReference type="CDD" id="cd11064">
    <property type="entry name" value="CYP86A"/>
    <property type="match status" value="1"/>
</dbReference>
<proteinExistence type="inferred from homology"/>
<dbReference type="GO" id="GO:0004497">
    <property type="term" value="F:monooxygenase activity"/>
    <property type="evidence" value="ECO:0007669"/>
    <property type="project" value="UniProtKB-KW"/>
</dbReference>
<comment type="cofactor">
    <cofactor evidence="1 8">
        <name>heme</name>
        <dbReference type="ChEBI" id="CHEBI:30413"/>
    </cofactor>
</comment>
<protein>
    <submittedName>
        <fullName evidence="11">p450 domain-containing protein</fullName>
    </submittedName>
</protein>
<evidence type="ECO:0000256" key="9">
    <source>
        <dbReference type="RuleBase" id="RU000461"/>
    </source>
</evidence>
<dbReference type="InterPro" id="IPR002401">
    <property type="entry name" value="Cyt_P450_E_grp-I"/>
</dbReference>
<dbReference type="OrthoDB" id="1470350at2759"/>
<accession>A0A1Q3BUH1</accession>
<sequence>MAFIGFFEIFIAVICFLIFGCLGNNNGQPKNFPVVGMMPELILNAYRCHDWLTDIFKRSQLCTFLFKGIWFSCPDILVTVDPANVHYIMSTNFSNFIKGPNFKEIFDILGDGIFNSDANMWKNQRRVLTSLVNHKRFYKYMMRTTRDKLENGLLTVLQHASEKHLVVDIQDLFRRFTFDSTCTLITGYDPGCLSIEFPEVQFAKALHDVEDSIFYRHVMPESIWKLQRWLGIGQEKKMSQAKQALDHILAKYISMKRKELNKGNMLEKDGEEADILKSCMIEDDILGLNTGDKFLRDMFLNLMVAGTDTTSAALSWFFWIVSQKPEVENKIREELKSKSSTKENEKWGLYDIEELKKLVYLHAALCETLRLYPPVPFERKAPLRPDILPSGHRVVPKSEIMLLLYSMGRMPSIWGKDCLEFKPERWITEKGGIRHEPSYKFFAFNAGPRTCLGKDMAFTQMKVMAATIIHNYHFELVKDNQVVPRLSVILHMKHGLKVKVTRRRVELYE</sequence>
<keyword evidence="10" id="KW-1133">Transmembrane helix</keyword>
<organism evidence="11 12">
    <name type="scientific">Cephalotus follicularis</name>
    <name type="common">Albany pitcher plant</name>
    <dbReference type="NCBI Taxonomy" id="3775"/>
    <lineage>
        <taxon>Eukaryota</taxon>
        <taxon>Viridiplantae</taxon>
        <taxon>Streptophyta</taxon>
        <taxon>Embryophyta</taxon>
        <taxon>Tracheophyta</taxon>
        <taxon>Spermatophyta</taxon>
        <taxon>Magnoliopsida</taxon>
        <taxon>eudicotyledons</taxon>
        <taxon>Gunneridae</taxon>
        <taxon>Pentapetalae</taxon>
        <taxon>rosids</taxon>
        <taxon>fabids</taxon>
        <taxon>Oxalidales</taxon>
        <taxon>Cephalotaceae</taxon>
        <taxon>Cephalotus</taxon>
    </lineage>
</organism>
<evidence type="ECO:0000256" key="6">
    <source>
        <dbReference type="ARBA" id="ARBA00023004"/>
    </source>
</evidence>
<evidence type="ECO:0000256" key="10">
    <source>
        <dbReference type="SAM" id="Phobius"/>
    </source>
</evidence>
<comment type="caution">
    <text evidence="11">The sequence shown here is derived from an EMBL/GenBank/DDBJ whole genome shotgun (WGS) entry which is preliminary data.</text>
</comment>
<keyword evidence="12" id="KW-1185">Reference proteome</keyword>
<dbReference type="STRING" id="3775.A0A1Q3BUH1"/>
<dbReference type="AlphaFoldDB" id="A0A1Q3BUH1"/>
<dbReference type="SUPFAM" id="SSF48264">
    <property type="entry name" value="Cytochrome P450"/>
    <property type="match status" value="1"/>
</dbReference>